<feature type="compositionally biased region" description="Polar residues" evidence="8">
    <location>
        <begin position="96"/>
        <end position="106"/>
    </location>
</feature>
<feature type="region of interest" description="Disordered" evidence="8">
    <location>
        <begin position="289"/>
        <end position="500"/>
    </location>
</feature>
<dbReference type="EMBL" id="DF836319">
    <property type="protein sequence ID" value="GAN02887.1"/>
    <property type="molecule type" value="Genomic_DNA"/>
</dbReference>
<evidence type="ECO:0000313" key="9">
    <source>
        <dbReference type="EMBL" id="GAN02887.1"/>
    </source>
</evidence>
<keyword evidence="3" id="KW-0509">mRNA transport</keyword>
<feature type="region of interest" description="Disordered" evidence="8">
    <location>
        <begin position="24"/>
        <end position="181"/>
    </location>
</feature>
<keyword evidence="2" id="KW-0813">Transport</keyword>
<keyword evidence="7" id="KW-0539">Nucleus</keyword>
<evidence type="ECO:0000256" key="7">
    <source>
        <dbReference type="ARBA" id="ARBA00023242"/>
    </source>
</evidence>
<dbReference type="GO" id="GO:0051028">
    <property type="term" value="P:mRNA transport"/>
    <property type="evidence" value="ECO:0007669"/>
    <property type="project" value="UniProtKB-KW"/>
</dbReference>
<feature type="compositionally biased region" description="Basic and acidic residues" evidence="8">
    <location>
        <begin position="457"/>
        <end position="466"/>
    </location>
</feature>
<dbReference type="GO" id="GO:0017056">
    <property type="term" value="F:structural constituent of nuclear pore"/>
    <property type="evidence" value="ECO:0007669"/>
    <property type="project" value="InterPro"/>
</dbReference>
<dbReference type="OrthoDB" id="2538017at2759"/>
<dbReference type="Proteomes" id="UP000053815">
    <property type="component" value="Unassembled WGS sequence"/>
</dbReference>
<keyword evidence="10" id="KW-1185">Reference proteome</keyword>
<evidence type="ECO:0000256" key="5">
    <source>
        <dbReference type="ARBA" id="ARBA00023010"/>
    </source>
</evidence>
<keyword evidence="5" id="KW-0811">Translocation</keyword>
<evidence type="ECO:0000256" key="2">
    <source>
        <dbReference type="ARBA" id="ARBA00022448"/>
    </source>
</evidence>
<feature type="compositionally biased region" description="Low complexity" evidence="8">
    <location>
        <begin position="289"/>
        <end position="315"/>
    </location>
</feature>
<feature type="compositionally biased region" description="Low complexity" evidence="8">
    <location>
        <begin position="368"/>
        <end position="389"/>
    </location>
</feature>
<dbReference type="GO" id="GO:0008139">
    <property type="term" value="F:nuclear localization sequence binding"/>
    <property type="evidence" value="ECO:0007669"/>
    <property type="project" value="InterPro"/>
</dbReference>
<evidence type="ECO:0008006" key="11">
    <source>
        <dbReference type="Google" id="ProtNLM"/>
    </source>
</evidence>
<feature type="compositionally biased region" description="Polar residues" evidence="8">
    <location>
        <begin position="44"/>
        <end position="61"/>
    </location>
</feature>
<evidence type="ECO:0000256" key="8">
    <source>
        <dbReference type="SAM" id="MobiDB-lite"/>
    </source>
</evidence>
<dbReference type="GO" id="GO:0005643">
    <property type="term" value="C:nuclear pore"/>
    <property type="evidence" value="ECO:0007669"/>
    <property type="project" value="UniProtKB-SubCell"/>
</dbReference>
<dbReference type="STRING" id="91626.A0A0C9MIJ0"/>
<dbReference type="GO" id="GO:0015031">
    <property type="term" value="P:protein transport"/>
    <property type="evidence" value="ECO:0007669"/>
    <property type="project" value="UniProtKB-KW"/>
</dbReference>
<feature type="compositionally biased region" description="Low complexity" evidence="8">
    <location>
        <begin position="467"/>
        <end position="498"/>
    </location>
</feature>
<dbReference type="Gene3D" id="6.10.140.1350">
    <property type="match status" value="1"/>
</dbReference>
<feature type="compositionally biased region" description="Low complexity" evidence="8">
    <location>
        <begin position="83"/>
        <end position="95"/>
    </location>
</feature>
<evidence type="ECO:0000256" key="6">
    <source>
        <dbReference type="ARBA" id="ARBA00023132"/>
    </source>
</evidence>
<evidence type="ECO:0000256" key="1">
    <source>
        <dbReference type="ARBA" id="ARBA00004567"/>
    </source>
</evidence>
<dbReference type="PANTHER" id="PTHR13437:SF2">
    <property type="entry name" value="NUCLEOPORIN P58_P45"/>
    <property type="match status" value="1"/>
</dbReference>
<keyword evidence="4" id="KW-0653">Protein transport</keyword>
<feature type="compositionally biased region" description="Low complexity" evidence="8">
    <location>
        <begin position="24"/>
        <end position="43"/>
    </location>
</feature>
<evidence type="ECO:0000256" key="3">
    <source>
        <dbReference type="ARBA" id="ARBA00022816"/>
    </source>
</evidence>
<name>A0A0C9MIJ0_9FUNG</name>
<dbReference type="InterPro" id="IPR024882">
    <property type="entry name" value="NUP58/p45/49"/>
</dbReference>
<proteinExistence type="predicted"/>
<dbReference type="AlphaFoldDB" id="A0A0C9MIJ0"/>
<organism evidence="9">
    <name type="scientific">Mucor ambiguus</name>
    <dbReference type="NCBI Taxonomy" id="91626"/>
    <lineage>
        <taxon>Eukaryota</taxon>
        <taxon>Fungi</taxon>
        <taxon>Fungi incertae sedis</taxon>
        <taxon>Mucoromycota</taxon>
        <taxon>Mucoromycotina</taxon>
        <taxon>Mucoromycetes</taxon>
        <taxon>Mucorales</taxon>
        <taxon>Mucorineae</taxon>
        <taxon>Mucoraceae</taxon>
        <taxon>Mucor</taxon>
    </lineage>
</organism>
<accession>A0A0C9MIJ0</accession>
<feature type="compositionally biased region" description="Low complexity" evidence="8">
    <location>
        <begin position="335"/>
        <end position="358"/>
    </location>
</feature>
<comment type="subcellular location">
    <subcellularLocation>
        <location evidence="1">Nucleus</location>
        <location evidence="1">Nuclear pore complex</location>
    </subcellularLocation>
</comment>
<protein>
    <recommendedName>
        <fullName evidence="11">Nucleoporin NSP1-like C-terminal domain-containing protein</fullName>
    </recommendedName>
</protein>
<keyword evidence="6" id="KW-0906">Nuclear pore complex</keyword>
<gene>
    <name evidence="9" type="ORF">MAM1_0030d02336</name>
</gene>
<dbReference type="PANTHER" id="PTHR13437">
    <property type="entry name" value="NUCLEOPORIN P58/P45 NUCLEOPORIN-LIKE PROTEIN 1"/>
    <property type="match status" value="1"/>
</dbReference>
<feature type="compositionally biased region" description="Low complexity" evidence="8">
    <location>
        <begin position="414"/>
        <end position="455"/>
    </location>
</feature>
<evidence type="ECO:0000256" key="4">
    <source>
        <dbReference type="ARBA" id="ARBA00022927"/>
    </source>
</evidence>
<evidence type="ECO:0000313" key="10">
    <source>
        <dbReference type="Proteomes" id="UP000053815"/>
    </source>
</evidence>
<feature type="compositionally biased region" description="Low complexity" evidence="8">
    <location>
        <begin position="153"/>
        <end position="181"/>
    </location>
</feature>
<reference evidence="9" key="1">
    <citation type="submission" date="2014-09" db="EMBL/GenBank/DDBJ databases">
        <title>Draft genome sequence of an oleaginous Mucoromycotina fungus Mucor ambiguus NBRC6742.</title>
        <authorList>
            <person name="Takeda I."/>
            <person name="Yamane N."/>
            <person name="Morita T."/>
            <person name="Tamano K."/>
            <person name="Machida M."/>
            <person name="Baker S."/>
            <person name="Koike H."/>
        </authorList>
    </citation>
    <scope>NUCLEOTIDE SEQUENCE</scope>
    <source>
        <strain evidence="9">NBRC 6742</strain>
    </source>
</reference>
<sequence length="753" mass="77545">MSKKSSRAKKGDANVPNFVFNPSSPSFNFSGSQPGSPAAASSGTFNFSSSNPASPVTTGSFNFGGGASSPASTAAQPFVFGDPTASASSPTTNSAFNFGSPNTSASALPGLGSQAAGAASPTIKRHVSEINSLTAPPERSSSLRRSASEITFGASSNPSTPPSTGNSAFNFSTPAGSPSAATSAFSFNAPAGNSSSTATPALNIAPLNTQNSANSFGSSLSATSQTSSAGTAAPAAPAMTFGSFGSPSTTPNASAAAPAAPASAFNFNAPQSTNSTSGPVKSAFSFGSTPAATTSSTTAVPSATATSSTSSPFSFNKPAGSTTASTDKPAAPGISFGSTATSTTTTPQTSAPAAPASTGFGGFNFNKPAETPKTSAATTPASTAAPSFTFNTPAKASDDTSKSAAITPSLTFGSTKPATTTTAASSTAPTFSFSKPTSDAASSSSTTSTLPKLSFGSDKDKKDESKSTVTSSPFSFTAPASTSTTASGSITTTTPAIAVDPSKPNPFAFDKVLDDLAKIAAQPPSQMYASLITPALAATIQQSQSVNHTNFRIDNIMSTTRFTELPEQAQKELDELEKYIKMESQRCEYIGKQKMPQHLDAMDNAKKNTEILSQQLDALSSTLKVRMANVETLYDAVKEQLRHANDGCAVLEACTHPGNNARWLFGYSEDDDYFSQLARQLSGRVEEYKRCIWEVERTAESWTQNKVQSPQDIAVIMRNQNRAFLALSNKVASLHETVNAEKNYYYQYLKMYS</sequence>